<name>A0A1C0ZTV6_9BACL</name>
<comment type="caution">
    <text evidence="2">The sequence shown here is derived from an EMBL/GenBank/DDBJ whole genome shotgun (WGS) entry which is preliminary data.</text>
</comment>
<evidence type="ECO:0000256" key="1">
    <source>
        <dbReference type="SAM" id="Phobius"/>
    </source>
</evidence>
<dbReference type="RefSeq" id="WP_065858614.1">
    <property type="nucleotide sequence ID" value="NZ_LYPC01000028.1"/>
</dbReference>
<keyword evidence="1" id="KW-0472">Membrane</keyword>
<keyword evidence="3" id="KW-1185">Reference proteome</keyword>
<dbReference type="STRING" id="512399.A8709_07535"/>
<organism evidence="2 3">
    <name type="scientific">Paenibacillus pectinilyticus</name>
    <dbReference type="NCBI Taxonomy" id="512399"/>
    <lineage>
        <taxon>Bacteria</taxon>
        <taxon>Bacillati</taxon>
        <taxon>Bacillota</taxon>
        <taxon>Bacilli</taxon>
        <taxon>Bacillales</taxon>
        <taxon>Paenibacillaceae</taxon>
        <taxon>Paenibacillus</taxon>
    </lineage>
</organism>
<evidence type="ECO:0000313" key="3">
    <source>
        <dbReference type="Proteomes" id="UP000093309"/>
    </source>
</evidence>
<dbReference type="OrthoDB" id="2440830at2"/>
<protein>
    <submittedName>
        <fullName evidence="2">Uncharacterized protein</fullName>
    </submittedName>
</protein>
<keyword evidence="1" id="KW-1133">Transmembrane helix</keyword>
<reference evidence="3" key="1">
    <citation type="submission" date="2016-05" db="EMBL/GenBank/DDBJ databases">
        <title>Paenibacillus oryzae. sp. nov., isolated from the rice root.</title>
        <authorList>
            <person name="Zhang J."/>
            <person name="Zhang X."/>
        </authorList>
    </citation>
    <scope>NUCLEOTIDE SEQUENCE [LARGE SCALE GENOMIC DNA]</scope>
    <source>
        <strain evidence="3">KCTC13222</strain>
    </source>
</reference>
<keyword evidence="1" id="KW-0812">Transmembrane</keyword>
<dbReference type="AlphaFoldDB" id="A0A1C0ZTV6"/>
<accession>A0A1C0ZTV6</accession>
<feature type="transmembrane region" description="Helical" evidence="1">
    <location>
        <begin position="31"/>
        <end position="54"/>
    </location>
</feature>
<dbReference type="Proteomes" id="UP000093309">
    <property type="component" value="Unassembled WGS sequence"/>
</dbReference>
<dbReference type="EMBL" id="LYPC01000028">
    <property type="protein sequence ID" value="OCT11508.1"/>
    <property type="molecule type" value="Genomic_DNA"/>
</dbReference>
<sequence>MTWSFLIVLVALCSFIYEFPRLRKKKQVKELWLYILSICASVVLNVAVSLQAHIPNPLDFISYLFRPMGKMISTLLT</sequence>
<proteinExistence type="predicted"/>
<evidence type="ECO:0000313" key="2">
    <source>
        <dbReference type="EMBL" id="OCT11508.1"/>
    </source>
</evidence>
<feature type="transmembrane region" description="Helical" evidence="1">
    <location>
        <begin position="6"/>
        <end position="22"/>
    </location>
</feature>
<gene>
    <name evidence="2" type="ORF">A8709_07535</name>
</gene>